<dbReference type="OrthoDB" id="536211at2759"/>
<name>W9YPZ9_9EURO</name>
<evidence type="ECO:0000256" key="6">
    <source>
        <dbReference type="ARBA" id="ARBA00022833"/>
    </source>
</evidence>
<gene>
    <name evidence="10" type="ORF">A1O3_00295</name>
</gene>
<comment type="caution">
    <text evidence="10">The sequence shown here is derived from an EMBL/GenBank/DDBJ whole genome shotgun (WGS) entry which is preliminary data.</text>
</comment>
<dbReference type="GO" id="GO:0008237">
    <property type="term" value="F:metallopeptidase activity"/>
    <property type="evidence" value="ECO:0007669"/>
    <property type="project" value="UniProtKB-KW"/>
</dbReference>
<dbReference type="GO" id="GO:0006508">
    <property type="term" value="P:proteolysis"/>
    <property type="evidence" value="ECO:0007669"/>
    <property type="project" value="UniProtKB-KW"/>
</dbReference>
<evidence type="ECO:0000256" key="2">
    <source>
        <dbReference type="ARBA" id="ARBA00022670"/>
    </source>
</evidence>
<protein>
    <recommendedName>
        <fullName evidence="9">Peptidase M43 pregnancy-associated plasma-A domain-containing protein</fullName>
    </recommendedName>
</protein>
<reference evidence="10 11" key="1">
    <citation type="submission" date="2013-03" db="EMBL/GenBank/DDBJ databases">
        <title>The Genome Sequence of Capronia epimyces CBS 606.96.</title>
        <authorList>
            <consortium name="The Broad Institute Genomics Platform"/>
            <person name="Cuomo C."/>
            <person name="de Hoog S."/>
            <person name="Gorbushina A."/>
            <person name="Walker B."/>
            <person name="Young S.K."/>
            <person name="Zeng Q."/>
            <person name="Gargeya S."/>
            <person name="Fitzgerald M."/>
            <person name="Haas B."/>
            <person name="Abouelleil A."/>
            <person name="Allen A.W."/>
            <person name="Alvarado L."/>
            <person name="Arachchi H.M."/>
            <person name="Berlin A.M."/>
            <person name="Chapman S.B."/>
            <person name="Gainer-Dewar J."/>
            <person name="Goldberg J."/>
            <person name="Griggs A."/>
            <person name="Gujja S."/>
            <person name="Hansen M."/>
            <person name="Howarth C."/>
            <person name="Imamovic A."/>
            <person name="Ireland A."/>
            <person name="Larimer J."/>
            <person name="McCowan C."/>
            <person name="Murphy C."/>
            <person name="Pearson M."/>
            <person name="Poon T.W."/>
            <person name="Priest M."/>
            <person name="Roberts A."/>
            <person name="Saif S."/>
            <person name="Shea T."/>
            <person name="Sisk P."/>
            <person name="Sykes S."/>
            <person name="Wortman J."/>
            <person name="Nusbaum C."/>
            <person name="Birren B."/>
        </authorList>
    </citation>
    <scope>NUCLEOTIDE SEQUENCE [LARGE SCALE GENOMIC DNA]</scope>
    <source>
        <strain evidence="10 11">CBS 606.96</strain>
    </source>
</reference>
<evidence type="ECO:0000256" key="7">
    <source>
        <dbReference type="ARBA" id="ARBA00023049"/>
    </source>
</evidence>
<proteinExistence type="inferred from homology"/>
<evidence type="ECO:0000259" key="9">
    <source>
        <dbReference type="Pfam" id="PF05572"/>
    </source>
</evidence>
<dbReference type="GO" id="GO:0046872">
    <property type="term" value="F:metal ion binding"/>
    <property type="evidence" value="ECO:0007669"/>
    <property type="project" value="UniProtKB-KW"/>
</dbReference>
<comment type="similarity">
    <text evidence="1">Belongs to the peptidase M43B family.</text>
</comment>
<keyword evidence="2" id="KW-0645">Protease</keyword>
<dbReference type="PANTHER" id="PTHR47466">
    <property type="match status" value="1"/>
</dbReference>
<dbReference type="Pfam" id="PF05572">
    <property type="entry name" value="Peptidase_M43"/>
    <property type="match status" value="1"/>
</dbReference>
<dbReference type="STRING" id="1182542.W9YPZ9"/>
<dbReference type="Proteomes" id="UP000019478">
    <property type="component" value="Unassembled WGS sequence"/>
</dbReference>
<evidence type="ECO:0000313" key="11">
    <source>
        <dbReference type="Proteomes" id="UP000019478"/>
    </source>
</evidence>
<keyword evidence="8" id="KW-1015">Disulfide bond</keyword>
<dbReference type="AlphaFoldDB" id="W9YPZ9"/>
<dbReference type="EMBL" id="AMGY01000001">
    <property type="protein sequence ID" value="EXJ91745.1"/>
    <property type="molecule type" value="Genomic_DNA"/>
</dbReference>
<dbReference type="SUPFAM" id="SSF55486">
    <property type="entry name" value="Metalloproteases ('zincins'), catalytic domain"/>
    <property type="match status" value="1"/>
</dbReference>
<keyword evidence="11" id="KW-1185">Reference proteome</keyword>
<dbReference type="HOGENOM" id="CLU_048726_2_1_1"/>
<evidence type="ECO:0000313" key="10">
    <source>
        <dbReference type="EMBL" id="EXJ91745.1"/>
    </source>
</evidence>
<evidence type="ECO:0000256" key="3">
    <source>
        <dbReference type="ARBA" id="ARBA00022723"/>
    </source>
</evidence>
<keyword evidence="3" id="KW-0479">Metal-binding</keyword>
<sequence length="204" mass="21577">MPTPSIRLLSQMGMGISPGPGPDPSADKRRVHWSTNYVSDTMITLQFSYLARAYTNASIGFRLLGIDRTTNDTWAANGDDVAMKRALRRGSYSSLNLYYQSMLQAAANTPGIPAGSTLLGFCSLPAAGVTATTPHSSYTLDGCNLLAATMPGGNLAGYNLGGTTAHEVGHWNGLLHTFNGNSCDPGDFGDYVADTPQEMTSTSE</sequence>
<dbReference type="InterPro" id="IPR008754">
    <property type="entry name" value="Peptidase_M43"/>
</dbReference>
<evidence type="ECO:0000256" key="5">
    <source>
        <dbReference type="ARBA" id="ARBA00022801"/>
    </source>
</evidence>
<dbReference type="InterPro" id="IPR024079">
    <property type="entry name" value="MetalloPept_cat_dom_sf"/>
</dbReference>
<evidence type="ECO:0000256" key="4">
    <source>
        <dbReference type="ARBA" id="ARBA00022729"/>
    </source>
</evidence>
<feature type="domain" description="Peptidase M43 pregnancy-associated plasma-A" evidence="9">
    <location>
        <begin position="131"/>
        <end position="199"/>
    </location>
</feature>
<organism evidence="10 11">
    <name type="scientific">Capronia epimyces CBS 606.96</name>
    <dbReference type="NCBI Taxonomy" id="1182542"/>
    <lineage>
        <taxon>Eukaryota</taxon>
        <taxon>Fungi</taxon>
        <taxon>Dikarya</taxon>
        <taxon>Ascomycota</taxon>
        <taxon>Pezizomycotina</taxon>
        <taxon>Eurotiomycetes</taxon>
        <taxon>Chaetothyriomycetidae</taxon>
        <taxon>Chaetothyriales</taxon>
        <taxon>Herpotrichiellaceae</taxon>
        <taxon>Capronia</taxon>
    </lineage>
</organism>
<evidence type="ECO:0000256" key="1">
    <source>
        <dbReference type="ARBA" id="ARBA00008721"/>
    </source>
</evidence>
<dbReference type="Gene3D" id="3.40.390.10">
    <property type="entry name" value="Collagenase (Catalytic Domain)"/>
    <property type="match status" value="1"/>
</dbReference>
<keyword evidence="5" id="KW-0378">Hydrolase</keyword>
<dbReference type="GeneID" id="19164435"/>
<accession>W9YPZ9</accession>
<dbReference type="RefSeq" id="XP_007728635.1">
    <property type="nucleotide sequence ID" value="XM_007730445.1"/>
</dbReference>
<keyword evidence="7" id="KW-0482">Metalloprotease</keyword>
<dbReference type="PANTHER" id="PTHR47466:SF1">
    <property type="entry name" value="METALLOPROTEASE MEP1 (AFU_ORTHOLOGUE AFUA_1G07730)-RELATED"/>
    <property type="match status" value="1"/>
</dbReference>
<keyword evidence="4" id="KW-0732">Signal</keyword>
<evidence type="ECO:0000256" key="8">
    <source>
        <dbReference type="ARBA" id="ARBA00023157"/>
    </source>
</evidence>
<keyword evidence="6" id="KW-0862">Zinc</keyword>